<protein>
    <submittedName>
        <fullName evidence="2">Uncharacterized protein</fullName>
    </submittedName>
</protein>
<dbReference type="EMBL" id="JAANQT010014311">
    <property type="protein sequence ID" value="KAG1272782.1"/>
    <property type="molecule type" value="Genomic_DNA"/>
</dbReference>
<organism evidence="2 3">
    <name type="scientific">Rhizopus oryzae</name>
    <name type="common">Mucormycosis agent</name>
    <name type="synonym">Rhizopus arrhizus var. delemar</name>
    <dbReference type="NCBI Taxonomy" id="64495"/>
    <lineage>
        <taxon>Eukaryota</taxon>
        <taxon>Fungi</taxon>
        <taxon>Fungi incertae sedis</taxon>
        <taxon>Mucoromycota</taxon>
        <taxon>Mucoromycotina</taxon>
        <taxon>Mucoromycetes</taxon>
        <taxon>Mucorales</taxon>
        <taxon>Mucorineae</taxon>
        <taxon>Rhizopodaceae</taxon>
        <taxon>Rhizopus</taxon>
    </lineage>
</organism>
<feature type="region of interest" description="Disordered" evidence="1">
    <location>
        <begin position="38"/>
        <end position="67"/>
    </location>
</feature>
<name>A0A9P6WRD6_RHIOR</name>
<evidence type="ECO:0000256" key="1">
    <source>
        <dbReference type="SAM" id="MobiDB-lite"/>
    </source>
</evidence>
<accession>A0A9P6WRD6</accession>
<dbReference type="AlphaFoldDB" id="A0A9P6WRD6"/>
<keyword evidence="3" id="KW-1185">Reference proteome</keyword>
<evidence type="ECO:0000313" key="2">
    <source>
        <dbReference type="EMBL" id="KAG1272782.1"/>
    </source>
</evidence>
<proteinExistence type="predicted"/>
<feature type="compositionally biased region" description="Polar residues" evidence="1">
    <location>
        <begin position="58"/>
        <end position="67"/>
    </location>
</feature>
<comment type="caution">
    <text evidence="2">The sequence shown here is derived from an EMBL/GenBank/DDBJ whole genome shotgun (WGS) entry which is preliminary data.</text>
</comment>
<sequence length="67" mass="7221">MPASTNRRAFGHQRSIGMALACQACWRCGSLACQRAKPSSIASSNGRPEAGSRRHNGPLSQINPARW</sequence>
<reference evidence="2" key="1">
    <citation type="journal article" date="2020" name="Microb. Genom.">
        <title>Genetic diversity of clinical and environmental Mucorales isolates obtained from an investigation of mucormycosis cases among solid organ transplant recipients.</title>
        <authorList>
            <person name="Nguyen M.H."/>
            <person name="Kaul D."/>
            <person name="Muto C."/>
            <person name="Cheng S.J."/>
            <person name="Richter R.A."/>
            <person name="Bruno V.M."/>
            <person name="Liu G."/>
            <person name="Beyhan S."/>
            <person name="Sundermann A.J."/>
            <person name="Mounaud S."/>
            <person name="Pasculle A.W."/>
            <person name="Nierman W.C."/>
            <person name="Driscoll E."/>
            <person name="Cumbie R."/>
            <person name="Clancy C.J."/>
            <person name="Dupont C.L."/>
        </authorList>
    </citation>
    <scope>NUCLEOTIDE SEQUENCE</scope>
    <source>
        <strain evidence="2">GL11</strain>
    </source>
</reference>
<gene>
    <name evidence="2" type="ORF">G6F64_015465</name>
</gene>
<evidence type="ECO:0000313" key="3">
    <source>
        <dbReference type="Proteomes" id="UP000716291"/>
    </source>
</evidence>
<dbReference type="Proteomes" id="UP000716291">
    <property type="component" value="Unassembled WGS sequence"/>
</dbReference>